<organism evidence="1 2">
    <name type="scientific">Colletotrichum zoysiae</name>
    <dbReference type="NCBI Taxonomy" id="1216348"/>
    <lineage>
        <taxon>Eukaryota</taxon>
        <taxon>Fungi</taxon>
        <taxon>Dikarya</taxon>
        <taxon>Ascomycota</taxon>
        <taxon>Pezizomycotina</taxon>
        <taxon>Sordariomycetes</taxon>
        <taxon>Hypocreomycetidae</taxon>
        <taxon>Glomerellales</taxon>
        <taxon>Glomerellaceae</taxon>
        <taxon>Colletotrichum</taxon>
        <taxon>Colletotrichum graminicola species complex</taxon>
    </lineage>
</organism>
<evidence type="ECO:0000313" key="2">
    <source>
        <dbReference type="Proteomes" id="UP001232148"/>
    </source>
</evidence>
<accession>A0AAD9H7G1</accession>
<dbReference type="Proteomes" id="UP001232148">
    <property type="component" value="Unassembled WGS sequence"/>
</dbReference>
<protein>
    <submittedName>
        <fullName evidence="1">Uncharacterized protein</fullName>
    </submittedName>
</protein>
<reference evidence="1" key="1">
    <citation type="submission" date="2021-06" db="EMBL/GenBank/DDBJ databases">
        <title>Comparative genomics, transcriptomics and evolutionary studies reveal genomic signatures of adaptation to plant cell wall in hemibiotrophic fungi.</title>
        <authorList>
            <consortium name="DOE Joint Genome Institute"/>
            <person name="Baroncelli R."/>
            <person name="Diaz J.F."/>
            <person name="Benocci T."/>
            <person name="Peng M."/>
            <person name="Battaglia E."/>
            <person name="Haridas S."/>
            <person name="Andreopoulos W."/>
            <person name="Labutti K."/>
            <person name="Pangilinan J."/>
            <person name="Floch G.L."/>
            <person name="Makela M.R."/>
            <person name="Henrissat B."/>
            <person name="Grigoriev I.V."/>
            <person name="Crouch J.A."/>
            <person name="De Vries R.P."/>
            <person name="Sukno S.A."/>
            <person name="Thon M.R."/>
        </authorList>
    </citation>
    <scope>NUCLEOTIDE SEQUENCE</scope>
    <source>
        <strain evidence="1">MAFF235873</strain>
    </source>
</reference>
<gene>
    <name evidence="1" type="ORF">LX32DRAFT_178708</name>
</gene>
<proteinExistence type="predicted"/>
<keyword evidence="2" id="KW-1185">Reference proteome</keyword>
<comment type="caution">
    <text evidence="1">The sequence shown here is derived from an EMBL/GenBank/DDBJ whole genome shotgun (WGS) entry which is preliminary data.</text>
</comment>
<dbReference type="EMBL" id="MU843025">
    <property type="protein sequence ID" value="KAK2022804.1"/>
    <property type="molecule type" value="Genomic_DNA"/>
</dbReference>
<evidence type="ECO:0000313" key="1">
    <source>
        <dbReference type="EMBL" id="KAK2022804.1"/>
    </source>
</evidence>
<dbReference type="AlphaFoldDB" id="A0AAD9H7G1"/>
<name>A0AAD9H7G1_9PEZI</name>
<sequence>MAALRTTTPMTRQTEESCQDLLPSAGRSWEWGRMPISYRQAIPMLSLVGAGYPGVRRGSPGQQAEIIRPWLPKAPTKHRLDLIHLCNQNRRFAPPPVFTSLTPSTATSRHSAEMKSPLKCPVLCCHTSAGTGSEWRETAAAKLQCQTMHDAPSRPRQH</sequence>